<comment type="catalytic activity">
    <reaction evidence="5">
        <text>a (3R)-hydroxyacyl-[ACP] + NADP(+) = a 3-oxoacyl-[ACP] + NADPH + H(+)</text>
        <dbReference type="Rhea" id="RHEA:17397"/>
        <dbReference type="Rhea" id="RHEA-COMP:9916"/>
        <dbReference type="Rhea" id="RHEA-COMP:9945"/>
        <dbReference type="ChEBI" id="CHEBI:15378"/>
        <dbReference type="ChEBI" id="CHEBI:57783"/>
        <dbReference type="ChEBI" id="CHEBI:58349"/>
        <dbReference type="ChEBI" id="CHEBI:78776"/>
        <dbReference type="ChEBI" id="CHEBI:78827"/>
        <dbReference type="EC" id="1.1.1.100"/>
    </reaction>
    <physiologicalReaction direction="right-to-left" evidence="5">
        <dbReference type="Rhea" id="RHEA:17399"/>
    </physiologicalReaction>
</comment>
<dbReference type="PRINTS" id="PR00081">
    <property type="entry name" value="GDHRDH"/>
</dbReference>
<dbReference type="GO" id="GO:0032787">
    <property type="term" value="P:monocarboxylic acid metabolic process"/>
    <property type="evidence" value="ECO:0007669"/>
    <property type="project" value="UniProtKB-ARBA"/>
</dbReference>
<accession>A0A2S1R9U7</accession>
<reference evidence="6 7" key="1">
    <citation type="submission" date="2016-04" db="EMBL/GenBank/DDBJ databases">
        <title>Complete genome sequence of Dietzia lutea YIM 80766T, a strain isolated from desert soil in Egypt.</title>
        <authorList>
            <person name="Zhao J."/>
            <person name="Hu B."/>
            <person name="Geng S."/>
            <person name="Nie Y."/>
            <person name="Tang Y."/>
        </authorList>
    </citation>
    <scope>NUCLEOTIDE SEQUENCE [LARGE SCALE GENOMIC DNA]</scope>
    <source>
        <strain evidence="6 7">YIM 80766</strain>
    </source>
</reference>
<evidence type="ECO:0000313" key="6">
    <source>
        <dbReference type="EMBL" id="AWH93056.1"/>
    </source>
</evidence>
<sequence>MAVAVEEIGGEALVVETDVTSDDECMALMDAAADRFSRLDVLVCNAGGGVADLSLMDTTPEDWRSVIDLNVHSVYYSVRHAVPYMREVGGGKIMVVGSGTGHVPISGVAAYAVAKAGAAHIVRVLAQELAADGIDINEVVPGPVLTDLTRANFTVGEPPPLSAVERVKEPKEVAALVGWLAGMPSRGPTGQVFSLARRQL</sequence>
<dbReference type="Proteomes" id="UP000244928">
    <property type="component" value="Chromosome"/>
</dbReference>
<dbReference type="CDD" id="cd05233">
    <property type="entry name" value="SDR_c"/>
    <property type="match status" value="1"/>
</dbReference>
<evidence type="ECO:0000256" key="5">
    <source>
        <dbReference type="ARBA" id="ARBA00047400"/>
    </source>
</evidence>
<evidence type="ECO:0000313" key="7">
    <source>
        <dbReference type="Proteomes" id="UP000244928"/>
    </source>
</evidence>
<dbReference type="KEGG" id="dlu:A6035_13720"/>
<keyword evidence="3" id="KW-0134">Cell wall</keyword>
<dbReference type="InterPro" id="IPR002347">
    <property type="entry name" value="SDR_fam"/>
</dbReference>
<organism evidence="6 7">
    <name type="scientific">Dietzia lutea</name>
    <dbReference type="NCBI Taxonomy" id="546160"/>
    <lineage>
        <taxon>Bacteria</taxon>
        <taxon>Bacillati</taxon>
        <taxon>Actinomycetota</taxon>
        <taxon>Actinomycetes</taxon>
        <taxon>Mycobacteriales</taxon>
        <taxon>Dietziaceae</taxon>
        <taxon>Dietzia</taxon>
    </lineage>
</organism>
<comment type="similarity">
    <text evidence="2">Belongs to the short-chain dehydrogenases/reductases (SDR) family.</text>
</comment>
<dbReference type="EMBL" id="CP015449">
    <property type="protein sequence ID" value="AWH93056.1"/>
    <property type="molecule type" value="Genomic_DNA"/>
</dbReference>
<dbReference type="SUPFAM" id="SSF51735">
    <property type="entry name" value="NAD(P)-binding Rossmann-fold domains"/>
    <property type="match status" value="1"/>
</dbReference>
<keyword evidence="3" id="KW-0964">Secreted</keyword>
<evidence type="ECO:0000256" key="1">
    <source>
        <dbReference type="ARBA" id="ARBA00004191"/>
    </source>
</evidence>
<name>A0A2S1R9U7_9ACTN</name>
<comment type="subcellular location">
    <subcellularLocation>
        <location evidence="1">Secreted</location>
        <location evidence="1">Cell wall</location>
    </subcellularLocation>
</comment>
<evidence type="ECO:0000256" key="4">
    <source>
        <dbReference type="ARBA" id="ARBA00040781"/>
    </source>
</evidence>
<dbReference type="PANTHER" id="PTHR42879:SF2">
    <property type="entry name" value="3-OXOACYL-[ACYL-CARRIER-PROTEIN] REDUCTASE FABG"/>
    <property type="match status" value="1"/>
</dbReference>
<dbReference type="InterPro" id="IPR036291">
    <property type="entry name" value="NAD(P)-bd_dom_sf"/>
</dbReference>
<keyword evidence="7" id="KW-1185">Reference proteome</keyword>
<dbReference type="PANTHER" id="PTHR42879">
    <property type="entry name" value="3-OXOACYL-(ACYL-CARRIER-PROTEIN) REDUCTASE"/>
    <property type="match status" value="1"/>
</dbReference>
<dbReference type="PRINTS" id="PR00080">
    <property type="entry name" value="SDRFAMILY"/>
</dbReference>
<evidence type="ECO:0000256" key="3">
    <source>
        <dbReference type="ARBA" id="ARBA00022512"/>
    </source>
</evidence>
<evidence type="ECO:0000256" key="2">
    <source>
        <dbReference type="ARBA" id="ARBA00006484"/>
    </source>
</evidence>
<dbReference type="GO" id="GO:0004316">
    <property type="term" value="F:3-oxoacyl-[acyl-carrier-protein] reductase (NADPH) activity"/>
    <property type="evidence" value="ECO:0007669"/>
    <property type="project" value="UniProtKB-EC"/>
</dbReference>
<proteinExistence type="inferred from homology"/>
<dbReference type="InterPro" id="IPR020904">
    <property type="entry name" value="Sc_DH/Rdtase_CS"/>
</dbReference>
<dbReference type="PROSITE" id="PS00061">
    <property type="entry name" value="ADH_SHORT"/>
    <property type="match status" value="1"/>
</dbReference>
<dbReference type="Pfam" id="PF13561">
    <property type="entry name" value="adh_short_C2"/>
    <property type="match status" value="1"/>
</dbReference>
<dbReference type="InterPro" id="IPR050259">
    <property type="entry name" value="SDR"/>
</dbReference>
<gene>
    <name evidence="6" type="ORF">A6035_13720</name>
</gene>
<dbReference type="Gene3D" id="3.40.50.720">
    <property type="entry name" value="NAD(P)-binding Rossmann-like Domain"/>
    <property type="match status" value="1"/>
</dbReference>
<dbReference type="AlphaFoldDB" id="A0A2S1R9U7"/>
<protein>
    <recommendedName>
        <fullName evidence="4">3-oxoacyl-[acyl-carrier-protein] reductase MabA</fullName>
    </recommendedName>
</protein>